<sequence>MLLNEILEYNKEFAEEFEGIKISHIPQKKLVIVTCMDTRLTDGFLEKAMGISRGDAKIIKNAGNNVLGRDVIRSVAAAIFALGAEEIMVVGHYDCGMSNVNGEKLKSNMLERDIPSEEIAKVNIEDWIGSIESEESNVIDGVNKIRNSPLIPKDVPIHGIIMDPINGKVDLLINGY</sequence>
<comment type="similarity">
    <text evidence="2">Belongs to the beta-class carbonic anhydrase family.</text>
</comment>
<evidence type="ECO:0000313" key="5">
    <source>
        <dbReference type="EMBL" id="MPL62012.1"/>
    </source>
</evidence>
<dbReference type="SUPFAM" id="SSF53056">
    <property type="entry name" value="beta-carbonic anhydrase, cab"/>
    <property type="match status" value="1"/>
</dbReference>
<dbReference type="EMBL" id="VSSQ01000016">
    <property type="protein sequence ID" value="MPL62012.1"/>
    <property type="molecule type" value="Genomic_DNA"/>
</dbReference>
<keyword evidence="3" id="KW-0479">Metal-binding</keyword>
<dbReference type="Pfam" id="PF00484">
    <property type="entry name" value="Pro_CA"/>
    <property type="match status" value="1"/>
</dbReference>
<dbReference type="GO" id="GO:0004089">
    <property type="term" value="F:carbonate dehydratase activity"/>
    <property type="evidence" value="ECO:0007669"/>
    <property type="project" value="UniProtKB-EC"/>
</dbReference>
<evidence type="ECO:0000256" key="1">
    <source>
        <dbReference type="ARBA" id="ARBA00001947"/>
    </source>
</evidence>
<dbReference type="EC" id="4.2.1.1" evidence="5"/>
<dbReference type="InterPro" id="IPR036874">
    <property type="entry name" value="Carbonic_anhydrase_sf"/>
</dbReference>
<name>A0A644T746_9ZZZZ</name>
<keyword evidence="4" id="KW-0862">Zinc</keyword>
<evidence type="ECO:0000256" key="2">
    <source>
        <dbReference type="ARBA" id="ARBA00006217"/>
    </source>
</evidence>
<organism evidence="5">
    <name type="scientific">bioreactor metagenome</name>
    <dbReference type="NCBI Taxonomy" id="1076179"/>
    <lineage>
        <taxon>unclassified sequences</taxon>
        <taxon>metagenomes</taxon>
        <taxon>ecological metagenomes</taxon>
    </lineage>
</organism>
<accession>A0A644T746</accession>
<dbReference type="PANTHER" id="PTHR43175">
    <property type="entry name" value="CARBONIC ANHYDRASE"/>
    <property type="match status" value="1"/>
</dbReference>
<gene>
    <name evidence="5" type="primary">mtcA1_1</name>
    <name evidence="5" type="ORF">SDC9_07602</name>
</gene>
<dbReference type="InterPro" id="IPR001765">
    <property type="entry name" value="Carbonic_anhydrase"/>
</dbReference>
<comment type="cofactor">
    <cofactor evidence="1">
        <name>Zn(2+)</name>
        <dbReference type="ChEBI" id="CHEBI:29105"/>
    </cofactor>
</comment>
<evidence type="ECO:0000256" key="4">
    <source>
        <dbReference type="ARBA" id="ARBA00022833"/>
    </source>
</evidence>
<dbReference type="PANTHER" id="PTHR43175:SF3">
    <property type="entry name" value="CARBON DISULFIDE HYDROLASE"/>
    <property type="match status" value="1"/>
</dbReference>
<dbReference type="GO" id="GO:0008270">
    <property type="term" value="F:zinc ion binding"/>
    <property type="evidence" value="ECO:0007669"/>
    <property type="project" value="InterPro"/>
</dbReference>
<protein>
    <submittedName>
        <fullName evidence="5">Beta-carbonic anhydrase 1</fullName>
        <ecNumber evidence="5">4.2.1.1</ecNumber>
    </submittedName>
</protein>
<reference evidence="5" key="1">
    <citation type="submission" date="2019-08" db="EMBL/GenBank/DDBJ databases">
        <authorList>
            <person name="Kucharzyk K."/>
            <person name="Murdoch R.W."/>
            <person name="Higgins S."/>
            <person name="Loffler F."/>
        </authorList>
    </citation>
    <scope>NUCLEOTIDE SEQUENCE</scope>
</reference>
<dbReference type="AlphaFoldDB" id="A0A644T746"/>
<keyword evidence="5" id="KW-0456">Lyase</keyword>
<dbReference type="CDD" id="cd03379">
    <property type="entry name" value="beta_CA_cladeD"/>
    <property type="match status" value="1"/>
</dbReference>
<comment type="caution">
    <text evidence="5">The sequence shown here is derived from an EMBL/GenBank/DDBJ whole genome shotgun (WGS) entry which is preliminary data.</text>
</comment>
<proteinExistence type="inferred from homology"/>
<dbReference type="Gene3D" id="3.40.1050.10">
    <property type="entry name" value="Carbonic anhydrase"/>
    <property type="match status" value="1"/>
</dbReference>
<evidence type="ECO:0000256" key="3">
    <source>
        <dbReference type="ARBA" id="ARBA00022723"/>
    </source>
</evidence>
<dbReference type="SMART" id="SM00947">
    <property type="entry name" value="Pro_CA"/>
    <property type="match status" value="1"/>
</dbReference>